<evidence type="ECO:0000256" key="1">
    <source>
        <dbReference type="SAM" id="MobiDB-lite"/>
    </source>
</evidence>
<keyword evidence="5" id="KW-1185">Reference proteome</keyword>
<feature type="region of interest" description="Disordered" evidence="1">
    <location>
        <begin position="412"/>
        <end position="485"/>
    </location>
</feature>
<protein>
    <submittedName>
        <fullName evidence="4">DUF3945 domain-containing protein</fullName>
    </submittedName>
</protein>
<evidence type="ECO:0000313" key="4">
    <source>
        <dbReference type="EMBL" id="MBS7233142.1"/>
    </source>
</evidence>
<comment type="caution">
    <text evidence="4">The sequence shown here is derived from an EMBL/GenBank/DDBJ whole genome shotgun (WGS) entry which is preliminary data.</text>
</comment>
<name>A0ABS5PFQ7_9FLAO</name>
<feature type="compositionally biased region" description="Basic and acidic residues" evidence="1">
    <location>
        <begin position="420"/>
        <end position="433"/>
    </location>
</feature>
<dbReference type="Proteomes" id="UP000722625">
    <property type="component" value="Unassembled WGS sequence"/>
</dbReference>
<dbReference type="EMBL" id="JAGYVZ010000020">
    <property type="protein sequence ID" value="MBS7233142.1"/>
    <property type="molecule type" value="Genomic_DNA"/>
</dbReference>
<organism evidence="4 5">
    <name type="scientific">Flavobacterium psychroterrae</name>
    <dbReference type="NCBI Taxonomy" id="2133767"/>
    <lineage>
        <taxon>Bacteria</taxon>
        <taxon>Pseudomonadati</taxon>
        <taxon>Bacteroidota</taxon>
        <taxon>Flavobacteriia</taxon>
        <taxon>Flavobacteriales</taxon>
        <taxon>Flavobacteriaceae</taxon>
        <taxon>Flavobacterium</taxon>
    </lineage>
</organism>
<reference evidence="4 5" key="1">
    <citation type="journal article" date="2018" name="Int. J. Syst. Evol. Microbiol.">
        <title>Flavobacterium chryseum sp. nov. and Flavobacterium psychroterrae sp. nov., novel environmental bacteria isolated from Antarctica.</title>
        <authorList>
            <person name="Kralova S."/>
            <person name="Svec P."/>
            <person name="Busse H.J."/>
            <person name="Stankova E."/>
            <person name="Vaczi P."/>
            <person name="Sedlacek I."/>
        </authorList>
    </citation>
    <scope>NUCLEOTIDE SEQUENCE [LARGE SCALE GENOMIC DNA]</scope>
    <source>
        <strain evidence="4 5">CCM 8827</strain>
    </source>
</reference>
<dbReference type="RefSeq" id="WP_213304895.1">
    <property type="nucleotide sequence ID" value="NZ_JAGYVZ010000020.1"/>
</dbReference>
<feature type="domain" description="DUF3945" evidence="2">
    <location>
        <begin position="287"/>
        <end position="340"/>
    </location>
</feature>
<sequence>MSDDTTNKQAEPEQLSDILLVLDKEKMKIQAVKSIDKNGKMETVDPTKKNQNEFMRVDKQGDFISNFFSNFYRQLKDPTKFTFFKVPADKALEKAKEFQKQVDKPTPEGEKQMKKDEVKVEPEHKQENQKNMETTEKAPENNEYRYKPEQIDWETMNNLGLGKERLEKMNLLDPLLKGFKTNELVPVSLNLGSAVTRMDARLSLQHNDEGQVVVAIHGIRKEPNLSFEFFGHKFTDEDKKNLLEIGNMGRVVDLKNSKTGEMMPSIISVDRLTNELIALKTEYIKIPDEIKGVKLNDEQKQTLMEGKPLHLEGMISKKGTEFEATVQFNADKRYVEFLFDRGNFNQQAQSNGQNNQQNNSQEVPRTFRGKELDNEQYDKFKAGQTVYISGLTDKQGKPYQGYITLNKETNKTDFSFQNPDKFKEQSKPADAHKTQTAVNSDGKTNEATKNIKEPLQTKQQTPKDKKQQEQQEKPEAAAKSKGRKM</sequence>
<feature type="region of interest" description="Disordered" evidence="1">
    <location>
        <begin position="97"/>
        <end position="141"/>
    </location>
</feature>
<evidence type="ECO:0000259" key="2">
    <source>
        <dbReference type="Pfam" id="PF13101"/>
    </source>
</evidence>
<dbReference type="Pfam" id="PF13351">
    <property type="entry name" value="DUF4099"/>
    <property type="match status" value="1"/>
</dbReference>
<proteinExistence type="predicted"/>
<dbReference type="InterPro" id="IPR025343">
    <property type="entry name" value="DUF4099"/>
</dbReference>
<gene>
    <name evidence="4" type="ORF">KHA90_19150</name>
</gene>
<accession>A0ABS5PFQ7</accession>
<feature type="domain" description="DUF4099" evidence="3">
    <location>
        <begin position="146"/>
        <end position="226"/>
    </location>
</feature>
<feature type="compositionally biased region" description="Basic and acidic residues" evidence="1">
    <location>
        <begin position="461"/>
        <end position="478"/>
    </location>
</feature>
<evidence type="ECO:0000259" key="3">
    <source>
        <dbReference type="Pfam" id="PF13351"/>
    </source>
</evidence>
<feature type="domain" description="DUF3945" evidence="2">
    <location>
        <begin position="368"/>
        <end position="416"/>
    </location>
</feature>
<dbReference type="Pfam" id="PF13101">
    <property type="entry name" value="DUF3945"/>
    <property type="match status" value="2"/>
</dbReference>
<dbReference type="InterPro" id="IPR025222">
    <property type="entry name" value="DUF3945"/>
</dbReference>
<evidence type="ECO:0000313" key="5">
    <source>
        <dbReference type="Proteomes" id="UP000722625"/>
    </source>
</evidence>
<feature type="compositionally biased region" description="Basic and acidic residues" evidence="1">
    <location>
        <begin position="443"/>
        <end position="452"/>
    </location>
</feature>